<comment type="pathway">
    <text evidence="1 9">Carbohydrate acid metabolism; D-gluconate degradation.</text>
</comment>
<evidence type="ECO:0000256" key="4">
    <source>
        <dbReference type="ARBA" id="ARBA00022679"/>
    </source>
</evidence>
<keyword evidence="7 9" id="KW-0067">ATP-binding</keyword>
<feature type="region of interest" description="Disordered" evidence="10">
    <location>
        <begin position="1"/>
        <end position="23"/>
    </location>
</feature>
<dbReference type="PANTHER" id="PTHR43442">
    <property type="entry name" value="GLUCONOKINASE-RELATED"/>
    <property type="match status" value="1"/>
</dbReference>
<dbReference type="CDD" id="cd02021">
    <property type="entry name" value="GntK"/>
    <property type="match status" value="1"/>
</dbReference>
<evidence type="ECO:0000256" key="10">
    <source>
        <dbReference type="SAM" id="MobiDB-lite"/>
    </source>
</evidence>
<keyword evidence="4 9" id="KW-0808">Transferase</keyword>
<dbReference type="Proteomes" id="UP000078237">
    <property type="component" value="Unassembled WGS sequence"/>
</dbReference>
<dbReference type="AlphaFoldDB" id="A0A175W803"/>
<dbReference type="EC" id="2.7.1.12" evidence="3 9"/>
<dbReference type="Pfam" id="PF13671">
    <property type="entry name" value="AAA_33"/>
    <property type="match status" value="1"/>
</dbReference>
<comment type="similarity">
    <text evidence="2 9">Belongs to the gluconokinase GntK/GntV family.</text>
</comment>
<keyword evidence="5 9" id="KW-0547">Nucleotide-binding</keyword>
<dbReference type="EMBL" id="LCTW02000081">
    <property type="protein sequence ID" value="KXX79639.1"/>
    <property type="molecule type" value="Genomic_DNA"/>
</dbReference>
<dbReference type="STRING" id="100816.A0A175W803"/>
<sequence length="217" mass="24273">MGDLFPPGSTKKTATVSPQQPLATDLHGDHRWVWFITGPTACGKTTIAEALAHNLGFAMVEGDDYHDQTSLDKMSQGRPLTDADRHVWLLALRDHVTAQPQTSPQQSRHQVITCSALKRRYRDVLRRSAQDAGNLRVRFVFLDVDEHVLRERAAQRKGHFAGEELVASQMEALEHPGEEDEADVIVVRVEGDRPVDETVRAVEVRVREEMGSDDGSF</sequence>
<comment type="catalytic activity">
    <reaction evidence="8 9">
        <text>D-gluconate + ATP = 6-phospho-D-gluconate + ADP + H(+)</text>
        <dbReference type="Rhea" id="RHEA:19433"/>
        <dbReference type="ChEBI" id="CHEBI:15378"/>
        <dbReference type="ChEBI" id="CHEBI:18391"/>
        <dbReference type="ChEBI" id="CHEBI:30616"/>
        <dbReference type="ChEBI" id="CHEBI:58759"/>
        <dbReference type="ChEBI" id="CHEBI:456216"/>
        <dbReference type="EC" id="2.7.1.12"/>
    </reaction>
</comment>
<accession>A0A175W803</accession>
<reference evidence="12 13" key="3">
    <citation type="submission" date="2016-01" db="EMBL/GenBank/DDBJ databases">
        <title>Madurella mycetomatis genome sequencing.</title>
        <authorList>
            <person name="Van De Sande W."/>
        </authorList>
    </citation>
    <scope>NUCLEOTIDE SEQUENCE [LARGE SCALE GENOMIC DNA]</scope>
    <source>
        <strain evidence="13">mm55</strain>
        <strain evidence="12">Mm55</strain>
    </source>
</reference>
<evidence type="ECO:0000256" key="2">
    <source>
        <dbReference type="ARBA" id="ARBA00008420"/>
    </source>
</evidence>
<proteinExistence type="inferred from homology"/>
<dbReference type="VEuPathDB" id="FungiDB:MMYC01_203859"/>
<evidence type="ECO:0000256" key="9">
    <source>
        <dbReference type="RuleBase" id="RU363066"/>
    </source>
</evidence>
<dbReference type="SUPFAM" id="SSF52540">
    <property type="entry name" value="P-loop containing nucleoside triphosphate hydrolases"/>
    <property type="match status" value="1"/>
</dbReference>
<evidence type="ECO:0000256" key="7">
    <source>
        <dbReference type="ARBA" id="ARBA00022840"/>
    </source>
</evidence>
<dbReference type="Gene3D" id="3.40.50.300">
    <property type="entry name" value="P-loop containing nucleotide triphosphate hydrolases"/>
    <property type="match status" value="1"/>
</dbReference>
<dbReference type="GO" id="GO:0005737">
    <property type="term" value="C:cytoplasm"/>
    <property type="evidence" value="ECO:0007669"/>
    <property type="project" value="TreeGrafter"/>
</dbReference>
<organism evidence="12 13">
    <name type="scientific">Madurella mycetomatis</name>
    <dbReference type="NCBI Taxonomy" id="100816"/>
    <lineage>
        <taxon>Eukaryota</taxon>
        <taxon>Fungi</taxon>
        <taxon>Dikarya</taxon>
        <taxon>Ascomycota</taxon>
        <taxon>Pezizomycotina</taxon>
        <taxon>Sordariomycetes</taxon>
        <taxon>Sordariomycetidae</taxon>
        <taxon>Sordariales</taxon>
        <taxon>Sordariales incertae sedis</taxon>
        <taxon>Madurella</taxon>
    </lineage>
</organism>
<dbReference type="UniPathway" id="UPA00792"/>
<evidence type="ECO:0000256" key="3">
    <source>
        <dbReference type="ARBA" id="ARBA00012054"/>
    </source>
</evidence>
<reference evidence="12" key="2">
    <citation type="submission" date="2015-06" db="EMBL/GenBank/DDBJ databases">
        <authorList>
            <person name="Hoefler B.C."/>
            <person name="Straight P.D."/>
        </authorList>
    </citation>
    <scope>NUCLEOTIDE SEQUENCE [LARGE SCALE GENOMIC DNA]</scope>
    <source>
        <strain evidence="12">Mm55</strain>
    </source>
</reference>
<evidence type="ECO:0000256" key="5">
    <source>
        <dbReference type="ARBA" id="ARBA00022741"/>
    </source>
</evidence>
<dbReference type="NCBIfam" id="TIGR01313">
    <property type="entry name" value="therm_gnt_kin"/>
    <property type="match status" value="1"/>
</dbReference>
<gene>
    <name evidence="12" type="ORF">MMYC01_203859</name>
    <name evidence="11" type="ORF">MMYC01_206536</name>
</gene>
<evidence type="ECO:0000313" key="11">
    <source>
        <dbReference type="EMBL" id="KXX76624.1"/>
    </source>
</evidence>
<dbReference type="GO" id="GO:0005975">
    <property type="term" value="P:carbohydrate metabolic process"/>
    <property type="evidence" value="ECO:0007669"/>
    <property type="project" value="InterPro"/>
</dbReference>
<evidence type="ECO:0000256" key="8">
    <source>
        <dbReference type="ARBA" id="ARBA00048090"/>
    </source>
</evidence>
<dbReference type="PANTHER" id="PTHR43442:SF3">
    <property type="entry name" value="GLUCONOKINASE-RELATED"/>
    <property type="match status" value="1"/>
</dbReference>
<name>A0A175W803_9PEZI</name>
<dbReference type="EMBL" id="LCTW02000201">
    <property type="protein sequence ID" value="KXX76624.1"/>
    <property type="molecule type" value="Genomic_DNA"/>
</dbReference>
<keyword evidence="13" id="KW-1185">Reference proteome</keyword>
<dbReference type="VEuPathDB" id="FungiDB:MMYC01_206536"/>
<dbReference type="InterPro" id="IPR027417">
    <property type="entry name" value="P-loop_NTPase"/>
</dbReference>
<dbReference type="OrthoDB" id="275177at2759"/>
<protein>
    <recommendedName>
        <fullName evidence="3 9">Gluconokinase</fullName>
        <ecNumber evidence="3 9">2.7.1.12</ecNumber>
    </recommendedName>
</protein>
<dbReference type="GO" id="GO:0005524">
    <property type="term" value="F:ATP binding"/>
    <property type="evidence" value="ECO:0007669"/>
    <property type="project" value="UniProtKB-KW"/>
</dbReference>
<evidence type="ECO:0000313" key="12">
    <source>
        <dbReference type="EMBL" id="KXX79639.1"/>
    </source>
</evidence>
<evidence type="ECO:0000256" key="6">
    <source>
        <dbReference type="ARBA" id="ARBA00022777"/>
    </source>
</evidence>
<comment type="caution">
    <text evidence="12">The sequence shown here is derived from an EMBL/GenBank/DDBJ whole genome shotgun (WGS) entry which is preliminary data.</text>
</comment>
<dbReference type="GO" id="GO:0046316">
    <property type="term" value="F:gluconokinase activity"/>
    <property type="evidence" value="ECO:0007669"/>
    <property type="project" value="UniProtKB-EC"/>
</dbReference>
<keyword evidence="6 9" id="KW-0418">Kinase</keyword>
<feature type="compositionally biased region" description="Polar residues" evidence="10">
    <location>
        <begin position="10"/>
        <end position="22"/>
    </location>
</feature>
<evidence type="ECO:0000313" key="13">
    <source>
        <dbReference type="Proteomes" id="UP000078237"/>
    </source>
</evidence>
<evidence type="ECO:0000256" key="1">
    <source>
        <dbReference type="ARBA" id="ARBA00004875"/>
    </source>
</evidence>
<dbReference type="InterPro" id="IPR006001">
    <property type="entry name" value="Therm_gnt_kin"/>
</dbReference>
<reference evidence="13" key="1">
    <citation type="submission" date="2015-06" db="EMBL/GenBank/DDBJ databases">
        <authorList>
            <person name="van de Sande W.W.J."/>
        </authorList>
    </citation>
    <scope>NUCLEOTIDE SEQUENCE [LARGE SCALE GENOMIC DNA]</scope>
    <source>
        <strain evidence="13">mm55</strain>
    </source>
</reference>